<dbReference type="InterPro" id="IPR058163">
    <property type="entry name" value="LysR-type_TF_proteobact-type"/>
</dbReference>
<feature type="domain" description="HTH lysR-type" evidence="5">
    <location>
        <begin position="1"/>
        <end position="60"/>
    </location>
</feature>
<dbReference type="Gene3D" id="1.10.10.10">
    <property type="entry name" value="Winged helix-like DNA-binding domain superfamily/Winged helix DNA-binding domain"/>
    <property type="match status" value="1"/>
</dbReference>
<accession>A0A9X1RMJ9</accession>
<dbReference type="InterPro" id="IPR005119">
    <property type="entry name" value="LysR_subst-bd"/>
</dbReference>
<dbReference type="GO" id="GO:0003677">
    <property type="term" value="F:DNA binding"/>
    <property type="evidence" value="ECO:0007669"/>
    <property type="project" value="UniProtKB-KW"/>
</dbReference>
<gene>
    <name evidence="6" type="ORF">L5014_00440</name>
</gene>
<dbReference type="Pfam" id="PF00126">
    <property type="entry name" value="HTH_1"/>
    <property type="match status" value="1"/>
</dbReference>
<dbReference type="Pfam" id="PF03466">
    <property type="entry name" value="LysR_substrate"/>
    <property type="match status" value="1"/>
</dbReference>
<evidence type="ECO:0000256" key="1">
    <source>
        <dbReference type="ARBA" id="ARBA00009437"/>
    </source>
</evidence>
<sequence>MNHLFSAMQVFLKVVDTQQFCEAAQQLSISASRVTRYIDDLEAHLGVKLLQRSTHRTALTDVGAQYAHGCRTLLSDLATVEARATRASTKVAGELRVAIMSGLDQQGFAALFAEYRTHHPDVSLHVTSTEAEVDLVGGRFDVGILSDEMVTSVTHISHTLIRSRVIPVAAPAYLARSSEPLRPDDLSAHRLIGFTTSGRGKRWYFEGEGEQSVRVNKSFVADSRLMQKQLALTGAGIALLPECLIANEIRQGDLVCLLDAYRLIEDDLTISLVYPSRDFLPGRVRAFVDLASRYAARSGAKISHANYSTTIRGRRMLSPKPGGFIGASVDPLPCRMITTEK</sequence>
<dbReference type="PROSITE" id="PS50931">
    <property type="entry name" value="HTH_LYSR"/>
    <property type="match status" value="1"/>
</dbReference>
<dbReference type="FunFam" id="1.10.10.10:FF:000001">
    <property type="entry name" value="LysR family transcriptional regulator"/>
    <property type="match status" value="1"/>
</dbReference>
<dbReference type="Proteomes" id="UP001139308">
    <property type="component" value="Unassembled WGS sequence"/>
</dbReference>
<keyword evidence="7" id="KW-1185">Reference proteome</keyword>
<dbReference type="SUPFAM" id="SSF46785">
    <property type="entry name" value="Winged helix' DNA-binding domain"/>
    <property type="match status" value="1"/>
</dbReference>
<dbReference type="Gene3D" id="3.40.190.10">
    <property type="entry name" value="Periplasmic binding protein-like II"/>
    <property type="match status" value="2"/>
</dbReference>
<name>A0A9X1RMJ9_9BURK</name>
<keyword evidence="4" id="KW-0804">Transcription</keyword>
<dbReference type="PANTHER" id="PTHR30537">
    <property type="entry name" value="HTH-TYPE TRANSCRIPTIONAL REGULATOR"/>
    <property type="match status" value="1"/>
</dbReference>
<evidence type="ECO:0000313" key="7">
    <source>
        <dbReference type="Proteomes" id="UP001139308"/>
    </source>
</evidence>
<dbReference type="CDD" id="cd08422">
    <property type="entry name" value="PBP2_CrgA_like"/>
    <property type="match status" value="1"/>
</dbReference>
<dbReference type="InterPro" id="IPR036388">
    <property type="entry name" value="WH-like_DNA-bd_sf"/>
</dbReference>
<dbReference type="SUPFAM" id="SSF53850">
    <property type="entry name" value="Periplasmic binding protein-like II"/>
    <property type="match status" value="1"/>
</dbReference>
<dbReference type="GO" id="GO:0003700">
    <property type="term" value="F:DNA-binding transcription factor activity"/>
    <property type="evidence" value="ECO:0007669"/>
    <property type="project" value="InterPro"/>
</dbReference>
<reference evidence="6" key="1">
    <citation type="submission" date="2022-01" db="EMBL/GenBank/DDBJ databases">
        <title>Genome sequence and assembly of Parabukholderia sp. RG36.</title>
        <authorList>
            <person name="Chhetri G."/>
        </authorList>
    </citation>
    <scope>NUCLEOTIDE SEQUENCE</scope>
    <source>
        <strain evidence="6">RG36</strain>
    </source>
</reference>
<evidence type="ECO:0000256" key="2">
    <source>
        <dbReference type="ARBA" id="ARBA00023015"/>
    </source>
</evidence>
<proteinExistence type="inferred from homology"/>
<comment type="similarity">
    <text evidence="1">Belongs to the LysR transcriptional regulatory family.</text>
</comment>
<evidence type="ECO:0000256" key="3">
    <source>
        <dbReference type="ARBA" id="ARBA00023125"/>
    </source>
</evidence>
<dbReference type="InterPro" id="IPR000847">
    <property type="entry name" value="LysR_HTH_N"/>
</dbReference>
<evidence type="ECO:0000313" key="6">
    <source>
        <dbReference type="EMBL" id="MCG5071838.1"/>
    </source>
</evidence>
<organism evidence="6 7">
    <name type="scientific">Paraburkholderia tagetis</name>
    <dbReference type="NCBI Taxonomy" id="2913261"/>
    <lineage>
        <taxon>Bacteria</taxon>
        <taxon>Pseudomonadati</taxon>
        <taxon>Pseudomonadota</taxon>
        <taxon>Betaproteobacteria</taxon>
        <taxon>Burkholderiales</taxon>
        <taxon>Burkholderiaceae</taxon>
        <taxon>Paraburkholderia</taxon>
    </lineage>
</organism>
<dbReference type="PANTHER" id="PTHR30537:SF5">
    <property type="entry name" value="HTH-TYPE TRANSCRIPTIONAL ACTIVATOR TTDR-RELATED"/>
    <property type="match status" value="1"/>
</dbReference>
<evidence type="ECO:0000259" key="5">
    <source>
        <dbReference type="PROSITE" id="PS50931"/>
    </source>
</evidence>
<dbReference type="InterPro" id="IPR036390">
    <property type="entry name" value="WH_DNA-bd_sf"/>
</dbReference>
<evidence type="ECO:0000256" key="4">
    <source>
        <dbReference type="ARBA" id="ARBA00023163"/>
    </source>
</evidence>
<dbReference type="RefSeq" id="WP_238461625.1">
    <property type="nucleotide sequence ID" value="NZ_JAKLJA010000001.1"/>
</dbReference>
<comment type="caution">
    <text evidence="6">The sequence shown here is derived from an EMBL/GenBank/DDBJ whole genome shotgun (WGS) entry which is preliminary data.</text>
</comment>
<dbReference type="EMBL" id="JAKLJA010000001">
    <property type="protein sequence ID" value="MCG5071838.1"/>
    <property type="molecule type" value="Genomic_DNA"/>
</dbReference>
<protein>
    <submittedName>
        <fullName evidence="6">LysR family transcriptional regulator</fullName>
    </submittedName>
</protein>
<dbReference type="AlphaFoldDB" id="A0A9X1RMJ9"/>
<keyword evidence="3" id="KW-0238">DNA-binding</keyword>
<keyword evidence="2" id="KW-0805">Transcription regulation</keyword>